<organism evidence="12 13">
    <name type="scientific">Rhynchospora breviuscula</name>
    <dbReference type="NCBI Taxonomy" id="2022672"/>
    <lineage>
        <taxon>Eukaryota</taxon>
        <taxon>Viridiplantae</taxon>
        <taxon>Streptophyta</taxon>
        <taxon>Embryophyta</taxon>
        <taxon>Tracheophyta</taxon>
        <taxon>Spermatophyta</taxon>
        <taxon>Magnoliopsida</taxon>
        <taxon>Liliopsida</taxon>
        <taxon>Poales</taxon>
        <taxon>Cyperaceae</taxon>
        <taxon>Cyperoideae</taxon>
        <taxon>Rhynchosporeae</taxon>
        <taxon>Rhynchospora</taxon>
    </lineage>
</organism>
<dbReference type="PIRSF" id="PIRSF038119">
    <property type="entry name" value="Nucleoporin_NUP53"/>
    <property type="match status" value="1"/>
</dbReference>
<keyword evidence="6 9" id="KW-0811">Translocation</keyword>
<feature type="compositionally biased region" description="Basic and acidic residues" evidence="10">
    <location>
        <begin position="15"/>
        <end position="27"/>
    </location>
</feature>
<evidence type="ECO:0000256" key="7">
    <source>
        <dbReference type="ARBA" id="ARBA00023132"/>
    </source>
</evidence>
<keyword evidence="3 9" id="KW-0813">Transport</keyword>
<keyword evidence="8 9" id="KW-0539">Nucleus</keyword>
<dbReference type="GO" id="GO:0006999">
    <property type="term" value="P:nuclear pore organization"/>
    <property type="evidence" value="ECO:0007669"/>
    <property type="project" value="TreeGrafter"/>
</dbReference>
<dbReference type="GO" id="GO:0006607">
    <property type="term" value="P:NLS-bearing protein import into nucleus"/>
    <property type="evidence" value="ECO:0007669"/>
    <property type="project" value="TreeGrafter"/>
</dbReference>
<keyword evidence="5 9" id="KW-0653">Protein transport</keyword>
<evidence type="ECO:0000256" key="4">
    <source>
        <dbReference type="ARBA" id="ARBA00022816"/>
    </source>
</evidence>
<dbReference type="PANTHER" id="PTHR21527">
    <property type="entry name" value="NUCLEOPORIN NUP35"/>
    <property type="match status" value="1"/>
</dbReference>
<sequence length="317" mass="34226">MAASTSTPYRTPNRSSDHRQPLFHRDLFSPLSSTSATPHRLFSNPTPSASPHPISSLHLPTPSPPPPPPPLLSLDDLPSPSPDLPFPFLSATPPPAKSQPEILSRFSPEPNGTDKGKGFGSGSPVEGVVQPSVTPTALITLPPPREVVRPEIPKNSSSPVWEIDEEVWVTVYGFNPSDTSLVLREFEKCGGILKWVPGPKEANWMHILYQSRYDAQKALAKHGQQLNNLLIIGVKQVDPLQCRYLNESSSERASSPLPLTTISPIPANVPQSVSALPQISFNLQNNGITEKTKNASGAIASPSKSVVSRVLDLMFGI</sequence>
<evidence type="ECO:0000256" key="6">
    <source>
        <dbReference type="ARBA" id="ARBA00023010"/>
    </source>
</evidence>
<dbReference type="GO" id="GO:0017056">
    <property type="term" value="F:structural constituent of nuclear pore"/>
    <property type="evidence" value="ECO:0007669"/>
    <property type="project" value="InterPro"/>
</dbReference>
<keyword evidence="13" id="KW-1185">Reference proteome</keyword>
<dbReference type="AlphaFoldDB" id="A0A9Q0C5E7"/>
<dbReference type="GO" id="GO:0003676">
    <property type="term" value="F:nucleic acid binding"/>
    <property type="evidence" value="ECO:0007669"/>
    <property type="project" value="InterPro"/>
</dbReference>
<gene>
    <name evidence="12" type="ORF">LUZ63_018919</name>
</gene>
<evidence type="ECO:0000256" key="8">
    <source>
        <dbReference type="ARBA" id="ARBA00023242"/>
    </source>
</evidence>
<dbReference type="InterPro" id="IPR035979">
    <property type="entry name" value="RBD_domain_sf"/>
</dbReference>
<evidence type="ECO:0000256" key="10">
    <source>
        <dbReference type="SAM" id="MobiDB-lite"/>
    </source>
</evidence>
<dbReference type="GO" id="GO:0044613">
    <property type="term" value="C:nuclear pore central transport channel"/>
    <property type="evidence" value="ECO:0007669"/>
    <property type="project" value="TreeGrafter"/>
</dbReference>
<dbReference type="InterPro" id="IPR017389">
    <property type="entry name" value="Nucleoporin_NUP53"/>
</dbReference>
<dbReference type="GO" id="GO:0044615">
    <property type="term" value="C:nuclear pore nuclear basket"/>
    <property type="evidence" value="ECO:0007669"/>
    <property type="project" value="TreeGrafter"/>
</dbReference>
<accession>A0A9Q0C5E7</accession>
<feature type="domain" description="RRM Nup35-type" evidence="11">
    <location>
        <begin position="163"/>
        <end position="244"/>
    </location>
</feature>
<feature type="region of interest" description="Disordered" evidence="10">
    <location>
        <begin position="1"/>
        <end position="124"/>
    </location>
</feature>
<proteinExistence type="inferred from homology"/>
<dbReference type="GO" id="GO:0031965">
    <property type="term" value="C:nuclear membrane"/>
    <property type="evidence" value="ECO:0007669"/>
    <property type="project" value="InterPro"/>
</dbReference>
<dbReference type="PROSITE" id="PS51472">
    <property type="entry name" value="RRM_NUP35"/>
    <property type="match status" value="1"/>
</dbReference>
<evidence type="ECO:0000256" key="1">
    <source>
        <dbReference type="ARBA" id="ARBA00004567"/>
    </source>
</evidence>
<dbReference type="Gene3D" id="3.30.70.330">
    <property type="match status" value="1"/>
</dbReference>
<feature type="compositionally biased region" description="Polar residues" evidence="10">
    <location>
        <begin position="1"/>
        <end position="14"/>
    </location>
</feature>
<dbReference type="GO" id="GO:0005543">
    <property type="term" value="F:phospholipid binding"/>
    <property type="evidence" value="ECO:0007669"/>
    <property type="project" value="TreeGrafter"/>
</dbReference>
<dbReference type="InterPro" id="IPR012677">
    <property type="entry name" value="Nucleotide-bd_a/b_plait_sf"/>
</dbReference>
<protein>
    <recommendedName>
        <fullName evidence="9">Nuclear pore complex protein NUP35</fullName>
    </recommendedName>
    <alternativeName>
        <fullName evidence="9">Nucleoporin 35</fullName>
    </alternativeName>
</protein>
<evidence type="ECO:0000256" key="9">
    <source>
        <dbReference type="PIRNR" id="PIRNR038119"/>
    </source>
</evidence>
<evidence type="ECO:0000259" key="11">
    <source>
        <dbReference type="PROSITE" id="PS51472"/>
    </source>
</evidence>
<dbReference type="EMBL" id="JAMQYH010000005">
    <property type="protein sequence ID" value="KAJ1687529.1"/>
    <property type="molecule type" value="Genomic_DNA"/>
</dbReference>
<dbReference type="Pfam" id="PF05172">
    <property type="entry name" value="RRM_Nup35"/>
    <property type="match status" value="1"/>
</dbReference>
<dbReference type="InterPro" id="IPR007846">
    <property type="entry name" value="RRM_NUP35_dom"/>
</dbReference>
<evidence type="ECO:0000256" key="3">
    <source>
        <dbReference type="ARBA" id="ARBA00022448"/>
    </source>
</evidence>
<feature type="compositionally biased region" description="Low complexity" evidence="10">
    <location>
        <begin position="47"/>
        <end position="60"/>
    </location>
</feature>
<comment type="subcellular location">
    <subcellularLocation>
        <location evidence="1 9">Nucleus</location>
        <location evidence="1 9">Nuclear pore complex</location>
    </subcellularLocation>
</comment>
<dbReference type="GO" id="GO:0051028">
    <property type="term" value="P:mRNA transport"/>
    <property type="evidence" value="ECO:0007669"/>
    <property type="project" value="UniProtKB-UniRule"/>
</dbReference>
<comment type="similarity">
    <text evidence="2 9">Belongs to the Nup35 family.</text>
</comment>
<name>A0A9Q0C5E7_9POAL</name>
<keyword evidence="7 9" id="KW-0906">Nuclear pore complex</keyword>
<evidence type="ECO:0000256" key="5">
    <source>
        <dbReference type="ARBA" id="ARBA00022927"/>
    </source>
</evidence>
<evidence type="ECO:0000256" key="2">
    <source>
        <dbReference type="ARBA" id="ARBA00009454"/>
    </source>
</evidence>
<evidence type="ECO:0000313" key="12">
    <source>
        <dbReference type="EMBL" id="KAJ1687529.1"/>
    </source>
</evidence>
<dbReference type="FunFam" id="3.30.70.330:FF:000095">
    <property type="entry name" value="Putative Nucleoporin NUP53"/>
    <property type="match status" value="1"/>
</dbReference>
<comment type="caution">
    <text evidence="12">The sequence shown here is derived from an EMBL/GenBank/DDBJ whole genome shotgun (WGS) entry which is preliminary data.</text>
</comment>
<feature type="compositionally biased region" description="Pro residues" evidence="10">
    <location>
        <begin position="61"/>
        <end position="71"/>
    </location>
</feature>
<reference evidence="12" key="1">
    <citation type="journal article" date="2022" name="Cell">
        <title>Repeat-based holocentromeres influence genome architecture and karyotype evolution.</title>
        <authorList>
            <person name="Hofstatter P.G."/>
            <person name="Thangavel G."/>
            <person name="Lux T."/>
            <person name="Neumann P."/>
            <person name="Vondrak T."/>
            <person name="Novak P."/>
            <person name="Zhang M."/>
            <person name="Costa L."/>
            <person name="Castellani M."/>
            <person name="Scott A."/>
            <person name="Toegelov H."/>
            <person name="Fuchs J."/>
            <person name="Mata-Sucre Y."/>
            <person name="Dias Y."/>
            <person name="Vanzela A.L.L."/>
            <person name="Huettel B."/>
            <person name="Almeida C.C.S."/>
            <person name="Simkova H."/>
            <person name="Souza G."/>
            <person name="Pedrosa-Harand A."/>
            <person name="Macas J."/>
            <person name="Mayer K.F.X."/>
            <person name="Houben A."/>
            <person name="Marques A."/>
        </authorList>
    </citation>
    <scope>NUCLEOTIDE SEQUENCE</scope>
    <source>
        <strain evidence="12">RhyBre1mFocal</strain>
    </source>
</reference>
<keyword evidence="4 9" id="KW-0509">mRNA transport</keyword>
<evidence type="ECO:0000313" key="13">
    <source>
        <dbReference type="Proteomes" id="UP001151287"/>
    </source>
</evidence>
<dbReference type="CDD" id="cd12441">
    <property type="entry name" value="RRM_Nup53_like"/>
    <property type="match status" value="1"/>
</dbReference>
<dbReference type="PANTHER" id="PTHR21527:SF14">
    <property type="entry name" value="NUCLEAR PORE COMPLEX PROTEIN NUP35"/>
    <property type="match status" value="1"/>
</dbReference>
<dbReference type="SUPFAM" id="SSF54928">
    <property type="entry name" value="RNA-binding domain, RBD"/>
    <property type="match status" value="1"/>
</dbReference>
<dbReference type="Proteomes" id="UP001151287">
    <property type="component" value="Unassembled WGS sequence"/>
</dbReference>
<dbReference type="OrthoDB" id="1733656at2759"/>